<evidence type="ECO:0000256" key="3">
    <source>
        <dbReference type="ARBA" id="ARBA00022729"/>
    </source>
</evidence>
<keyword evidence="5 7" id="KW-1133">Transmembrane helix</keyword>
<evidence type="ECO:0000313" key="11">
    <source>
        <dbReference type="Proteomes" id="UP000095085"/>
    </source>
</evidence>
<evidence type="ECO:0000256" key="7">
    <source>
        <dbReference type="SAM" id="Phobius"/>
    </source>
</evidence>
<reference evidence="11" key="1">
    <citation type="submission" date="2016-05" db="EMBL/GenBank/DDBJ databases">
        <title>Comparative genomics of biotechnologically important yeasts.</title>
        <authorList>
            <consortium name="DOE Joint Genome Institute"/>
            <person name="Riley R."/>
            <person name="Haridas S."/>
            <person name="Wolfe K.H."/>
            <person name="Lopes M.R."/>
            <person name="Hittinger C.T."/>
            <person name="Goker M."/>
            <person name="Salamov A."/>
            <person name="Wisecaver J."/>
            <person name="Long T.M."/>
            <person name="Aerts A.L."/>
            <person name="Barry K."/>
            <person name="Choi C."/>
            <person name="Clum A."/>
            <person name="Coughlan A.Y."/>
            <person name="Deshpande S."/>
            <person name="Douglass A.P."/>
            <person name="Hanson S.J."/>
            <person name="Klenk H.-P."/>
            <person name="Labutti K."/>
            <person name="Lapidus A."/>
            <person name="Lindquist E."/>
            <person name="Lipzen A."/>
            <person name="Meier-Kolthoff J.P."/>
            <person name="Ohm R.A."/>
            <person name="Otillar R.P."/>
            <person name="Pangilinan J."/>
            <person name="Peng Y."/>
            <person name="Rokas A."/>
            <person name="Rosa C.A."/>
            <person name="Scheuner C."/>
            <person name="Sibirny A.A."/>
            <person name="Slot J.C."/>
            <person name="Stielow J.B."/>
            <person name="Sun H."/>
            <person name="Kurtzman C.P."/>
            <person name="Blackwell M."/>
            <person name="Grigoriev I.V."/>
            <person name="Jeffries T.W."/>
        </authorList>
    </citation>
    <scope>NUCLEOTIDE SEQUENCE [LARGE SCALE GENOMIC DNA]</scope>
    <source>
        <strain evidence="11">NRRL Y-1933</strain>
    </source>
</reference>
<sequence>MKFASILISLLQLFAVSMAYSLSEGTINVGDQIVQFGEINTQEIKQLTIDVPKDKIEIQLKLAESLKDRPHHVVITLGDNKDLTHSYVPNFVPSSQLLKLTIPVGKIPSILKLKEKLFLNLIVSDSNPKQKNLLKSLVEIIPTENLQSTIQYAQPDTLGPKPEIHHIFKTEEATANPIIPLTFSAVAVVLTLGLYIGWNIFLSGNLFATSKHNSYLEAIQTFGFLASITGFEVTFIRYYLGDSIFKTLARSFLLGLPAIFFGSKVLSKLSIQRKVGKA</sequence>
<name>A0A1E4RK83_9ASCO</name>
<evidence type="ECO:0000259" key="9">
    <source>
        <dbReference type="Pfam" id="PF25147"/>
    </source>
</evidence>
<protein>
    <recommendedName>
        <fullName evidence="9">Ribophorin II C-terminal domain-containing protein</fullName>
    </recommendedName>
</protein>
<dbReference type="InterPro" id="IPR056790">
    <property type="entry name" value="Ribophorin_II_C"/>
</dbReference>
<evidence type="ECO:0000256" key="4">
    <source>
        <dbReference type="ARBA" id="ARBA00022824"/>
    </source>
</evidence>
<keyword evidence="6 7" id="KW-0472">Membrane</keyword>
<evidence type="ECO:0000256" key="1">
    <source>
        <dbReference type="ARBA" id="ARBA00004477"/>
    </source>
</evidence>
<organism evidence="10 11">
    <name type="scientific">Hyphopichia burtonii NRRL Y-1933</name>
    <dbReference type="NCBI Taxonomy" id="984485"/>
    <lineage>
        <taxon>Eukaryota</taxon>
        <taxon>Fungi</taxon>
        <taxon>Dikarya</taxon>
        <taxon>Ascomycota</taxon>
        <taxon>Saccharomycotina</taxon>
        <taxon>Pichiomycetes</taxon>
        <taxon>Debaryomycetaceae</taxon>
        <taxon>Hyphopichia</taxon>
    </lineage>
</organism>
<keyword evidence="4" id="KW-0256">Endoplasmic reticulum</keyword>
<accession>A0A1E4RK83</accession>
<feature type="chain" id="PRO_5044247039" description="Ribophorin II C-terminal domain-containing protein" evidence="8">
    <location>
        <begin position="20"/>
        <end position="278"/>
    </location>
</feature>
<comment type="subcellular location">
    <subcellularLocation>
        <location evidence="1">Endoplasmic reticulum membrane</location>
        <topology evidence="1">Multi-pass membrane protein</topology>
    </subcellularLocation>
</comment>
<dbReference type="GO" id="GO:0006487">
    <property type="term" value="P:protein N-linked glycosylation"/>
    <property type="evidence" value="ECO:0007669"/>
    <property type="project" value="TreeGrafter"/>
</dbReference>
<feature type="transmembrane region" description="Helical" evidence="7">
    <location>
        <begin position="178"/>
        <end position="201"/>
    </location>
</feature>
<evidence type="ECO:0000256" key="2">
    <source>
        <dbReference type="ARBA" id="ARBA00022692"/>
    </source>
</evidence>
<feature type="domain" description="Ribophorin II C-terminal" evidence="9">
    <location>
        <begin position="168"/>
        <end position="273"/>
    </location>
</feature>
<dbReference type="Pfam" id="PF25147">
    <property type="entry name" value="Ribophorin_II_C"/>
    <property type="match status" value="1"/>
</dbReference>
<dbReference type="OrthoDB" id="432292at2759"/>
<proteinExistence type="predicted"/>
<dbReference type="GeneID" id="30997540"/>
<dbReference type="EMBL" id="KV454540">
    <property type="protein sequence ID" value="ODV67679.1"/>
    <property type="molecule type" value="Genomic_DNA"/>
</dbReference>
<dbReference type="AlphaFoldDB" id="A0A1E4RK83"/>
<dbReference type="RefSeq" id="XP_020076746.1">
    <property type="nucleotide sequence ID" value="XM_020222991.1"/>
</dbReference>
<evidence type="ECO:0000256" key="8">
    <source>
        <dbReference type="SAM" id="SignalP"/>
    </source>
</evidence>
<keyword evidence="3 8" id="KW-0732">Signal</keyword>
<dbReference type="STRING" id="984485.A0A1E4RK83"/>
<dbReference type="GO" id="GO:0008250">
    <property type="term" value="C:oligosaccharyltransferase complex"/>
    <property type="evidence" value="ECO:0007669"/>
    <property type="project" value="InterPro"/>
</dbReference>
<dbReference type="PANTHER" id="PTHR12640">
    <property type="entry name" value="RIBOPHORIN II"/>
    <property type="match status" value="1"/>
</dbReference>
<keyword evidence="2 7" id="KW-0812">Transmembrane</keyword>
<evidence type="ECO:0000256" key="6">
    <source>
        <dbReference type="ARBA" id="ARBA00023136"/>
    </source>
</evidence>
<feature type="signal peptide" evidence="8">
    <location>
        <begin position="1"/>
        <end position="19"/>
    </location>
</feature>
<feature type="transmembrane region" description="Helical" evidence="7">
    <location>
        <begin position="222"/>
        <end position="240"/>
    </location>
</feature>
<dbReference type="PANTHER" id="PTHR12640:SF0">
    <property type="entry name" value="DOLICHYL-DIPHOSPHOOLIGOSACCHARIDE--PROTEIN GLYCOSYLTRANSFERASE SUBUNIT 2"/>
    <property type="match status" value="1"/>
</dbReference>
<evidence type="ECO:0000256" key="5">
    <source>
        <dbReference type="ARBA" id="ARBA00022989"/>
    </source>
</evidence>
<keyword evidence="11" id="KW-1185">Reference proteome</keyword>
<evidence type="ECO:0000313" key="10">
    <source>
        <dbReference type="EMBL" id="ODV67679.1"/>
    </source>
</evidence>
<dbReference type="InterPro" id="IPR008814">
    <property type="entry name" value="Swp1"/>
</dbReference>
<dbReference type="Proteomes" id="UP000095085">
    <property type="component" value="Unassembled WGS sequence"/>
</dbReference>
<dbReference type="UniPathway" id="UPA00378"/>
<gene>
    <name evidence="10" type="ORF">HYPBUDRAFT_197719</name>
</gene>